<dbReference type="InterPro" id="IPR000477">
    <property type="entry name" value="RT_dom"/>
</dbReference>
<dbReference type="PANTHER" id="PTHR46890:SF48">
    <property type="entry name" value="RNA-DIRECTED DNA POLYMERASE"/>
    <property type="match status" value="1"/>
</dbReference>
<dbReference type="EnsemblPlants" id="HORVU.MOREX.r3.1HG0046880.1">
    <property type="protein sequence ID" value="HORVU.MOREX.r3.1HG0046880.1.CDS1"/>
    <property type="gene ID" value="HORVU.MOREX.r3.1HG0046880"/>
</dbReference>
<keyword evidence="3" id="KW-1185">Reference proteome</keyword>
<dbReference type="SMR" id="A0A8I6X511"/>
<feature type="domain" description="Reverse transcriptase" evidence="1">
    <location>
        <begin position="2"/>
        <end position="113"/>
    </location>
</feature>
<reference evidence="3" key="1">
    <citation type="journal article" date="2012" name="Nature">
        <title>A physical, genetic and functional sequence assembly of the barley genome.</title>
        <authorList>
            <consortium name="The International Barley Genome Sequencing Consortium"/>
            <person name="Mayer K.F."/>
            <person name="Waugh R."/>
            <person name="Brown J.W."/>
            <person name="Schulman A."/>
            <person name="Langridge P."/>
            <person name="Platzer M."/>
            <person name="Fincher G.B."/>
            <person name="Muehlbauer G.J."/>
            <person name="Sato K."/>
            <person name="Close T.J."/>
            <person name="Wise R.P."/>
            <person name="Stein N."/>
        </authorList>
    </citation>
    <scope>NUCLEOTIDE SEQUENCE [LARGE SCALE GENOMIC DNA]</scope>
    <source>
        <strain evidence="3">cv. Morex</strain>
    </source>
</reference>
<reference evidence="2" key="3">
    <citation type="submission" date="2022-01" db="UniProtKB">
        <authorList>
            <consortium name="EnsemblPlants"/>
        </authorList>
    </citation>
    <scope>IDENTIFICATION</scope>
    <source>
        <strain evidence="2">subsp. vulgare</strain>
    </source>
</reference>
<dbReference type="AlphaFoldDB" id="A0A8I6X511"/>
<proteinExistence type="predicted"/>
<organism evidence="2 3">
    <name type="scientific">Hordeum vulgare subsp. vulgare</name>
    <name type="common">Domesticated barley</name>
    <dbReference type="NCBI Taxonomy" id="112509"/>
    <lineage>
        <taxon>Eukaryota</taxon>
        <taxon>Viridiplantae</taxon>
        <taxon>Streptophyta</taxon>
        <taxon>Embryophyta</taxon>
        <taxon>Tracheophyta</taxon>
        <taxon>Spermatophyta</taxon>
        <taxon>Magnoliopsida</taxon>
        <taxon>Liliopsida</taxon>
        <taxon>Poales</taxon>
        <taxon>Poaceae</taxon>
        <taxon>BOP clade</taxon>
        <taxon>Pooideae</taxon>
        <taxon>Triticodae</taxon>
        <taxon>Triticeae</taxon>
        <taxon>Hordeinae</taxon>
        <taxon>Hordeum</taxon>
    </lineage>
</organism>
<evidence type="ECO:0000313" key="2">
    <source>
        <dbReference type="EnsemblPlants" id="HORVU.MOREX.r3.1HG0046880.1.CDS1"/>
    </source>
</evidence>
<reference evidence="2" key="2">
    <citation type="submission" date="2020-10" db="EMBL/GenBank/DDBJ databases">
        <authorList>
            <person name="Scholz U."/>
            <person name="Mascher M."/>
            <person name="Fiebig A."/>
        </authorList>
    </citation>
    <scope>NUCLEOTIDE SEQUENCE [LARGE SCALE GENOMIC DNA]</scope>
    <source>
        <strain evidence="2">cv. Morex</strain>
    </source>
</reference>
<name>A0A8I6X511_HORVV</name>
<evidence type="ECO:0000313" key="3">
    <source>
        <dbReference type="Proteomes" id="UP000011116"/>
    </source>
</evidence>
<dbReference type="Gramene" id="HORVU.MOREX.r3.1HG0046880.1">
    <property type="protein sequence ID" value="HORVU.MOREX.r3.1HG0046880.1.CDS1"/>
    <property type="gene ID" value="HORVU.MOREX.r3.1HG0046880"/>
</dbReference>
<dbReference type="Pfam" id="PF00078">
    <property type="entry name" value="RVT_1"/>
    <property type="match status" value="1"/>
</dbReference>
<evidence type="ECO:0000259" key="1">
    <source>
        <dbReference type="Pfam" id="PF00078"/>
    </source>
</evidence>
<dbReference type="InterPro" id="IPR052343">
    <property type="entry name" value="Retrotransposon-Effector_Assoc"/>
</dbReference>
<protein>
    <recommendedName>
        <fullName evidence="1">Reverse transcriptase domain-containing protein</fullName>
    </recommendedName>
</protein>
<dbReference type="Proteomes" id="UP000011116">
    <property type="component" value="Chromosome 1H"/>
</dbReference>
<dbReference type="PANTHER" id="PTHR46890">
    <property type="entry name" value="NON-LTR RETROLELEMENT REVERSE TRANSCRIPTASE-LIKE PROTEIN-RELATED"/>
    <property type="match status" value="1"/>
</dbReference>
<accession>A0A8I6X511</accession>
<sequence length="116" mass="13485">MISPTQSAFIPGMLISDNALIAFKCLHSMSMLRDRRGEFCAYKLDLAKVYDRVDWKFLKSMLTAFGFTPIWIDWIITCVTSVKFSLRINGQMLDAFYPSCGLRQEDLLSPYCFYLW</sequence>